<keyword evidence="1" id="KW-0812">Transmembrane</keyword>
<dbReference type="AlphaFoldDB" id="A0A852X115"/>
<sequence>MGSPRAWGRVALAALALAVLSLLSNITTTAQLEGRADGLLTVRLTLSVLANAGIVWGGLMVLAGWLVAPPLRAALVAGPAAGVLSLAAHYGLGGLTGLMPWESFRDNVPWFVVAAVLGVPLGTVGALARRTDVLGLVARMVVPLGAILEPVVRGWWVPDAALGAPTVHALQISTGVLVLAGLAGLVLVVRRITSS</sequence>
<dbReference type="RefSeq" id="WP_179462256.1">
    <property type="nucleotide sequence ID" value="NZ_JACBZX010000001.1"/>
</dbReference>
<comment type="caution">
    <text evidence="2">The sequence shown here is derived from an EMBL/GenBank/DDBJ whole genome shotgun (WGS) entry which is preliminary data.</text>
</comment>
<accession>A0A852X115</accession>
<name>A0A852X115_9MICO</name>
<gene>
    <name evidence="2" type="ORF">BJY28_001275</name>
</gene>
<dbReference type="Proteomes" id="UP000592181">
    <property type="component" value="Unassembled WGS sequence"/>
</dbReference>
<protein>
    <submittedName>
        <fullName evidence="2">Uncharacterized protein</fullName>
    </submittedName>
</protein>
<reference evidence="2 3" key="1">
    <citation type="submission" date="2020-07" db="EMBL/GenBank/DDBJ databases">
        <title>Sequencing the genomes of 1000 actinobacteria strains.</title>
        <authorList>
            <person name="Klenk H.-P."/>
        </authorList>
    </citation>
    <scope>NUCLEOTIDE SEQUENCE [LARGE SCALE GENOMIC DNA]</scope>
    <source>
        <strain evidence="2 3">DSM 24723</strain>
    </source>
</reference>
<evidence type="ECO:0000256" key="1">
    <source>
        <dbReference type="SAM" id="Phobius"/>
    </source>
</evidence>
<feature type="transmembrane region" description="Helical" evidence="1">
    <location>
        <begin position="169"/>
        <end position="189"/>
    </location>
</feature>
<feature type="transmembrane region" description="Helical" evidence="1">
    <location>
        <begin position="75"/>
        <end position="96"/>
    </location>
</feature>
<proteinExistence type="predicted"/>
<evidence type="ECO:0000313" key="3">
    <source>
        <dbReference type="Proteomes" id="UP000592181"/>
    </source>
</evidence>
<feature type="transmembrane region" description="Helical" evidence="1">
    <location>
        <begin position="48"/>
        <end position="68"/>
    </location>
</feature>
<organism evidence="2 3">
    <name type="scientific">Janibacter alkaliphilus</name>
    <dbReference type="NCBI Taxonomy" id="1069963"/>
    <lineage>
        <taxon>Bacteria</taxon>
        <taxon>Bacillati</taxon>
        <taxon>Actinomycetota</taxon>
        <taxon>Actinomycetes</taxon>
        <taxon>Micrococcales</taxon>
        <taxon>Intrasporangiaceae</taxon>
        <taxon>Janibacter</taxon>
    </lineage>
</organism>
<keyword evidence="1" id="KW-1133">Transmembrane helix</keyword>
<feature type="transmembrane region" description="Helical" evidence="1">
    <location>
        <begin position="108"/>
        <end position="128"/>
    </location>
</feature>
<keyword evidence="3" id="KW-1185">Reference proteome</keyword>
<dbReference type="EMBL" id="JACBZX010000001">
    <property type="protein sequence ID" value="NYG36806.1"/>
    <property type="molecule type" value="Genomic_DNA"/>
</dbReference>
<keyword evidence="1" id="KW-0472">Membrane</keyword>
<feature type="transmembrane region" description="Helical" evidence="1">
    <location>
        <begin position="140"/>
        <end position="157"/>
    </location>
</feature>
<evidence type="ECO:0000313" key="2">
    <source>
        <dbReference type="EMBL" id="NYG36806.1"/>
    </source>
</evidence>